<sequence length="603" mass="68750">MSSRKNKKPLKKKHKQMKYNRKEELNKLYPAMINTRYGRVFGYINYKGKFIIEPKYERAGNFNEFGLAIVEEKNLVGLINTKGEYIVKPIYESISPYKEGRAIYVLNEKMGVMDEEGKSITKKSYDFIMDYSGDRAVVGINNPNGSYNYGYIDRYGNEVIIPKFLQADDFKDDVALVKIKDKEYGLIDKNGNIINTYKYDYVGQYGNGLMVFANSSGGPFGYINKEGKEVIKPIYTMAQGFKDGIAVVSEDEGYNGPYGGINVNGQYVFQPIYSEIKSLGQGKVALGMPIGKEKISTSSIYAIADNNGKRLTDFNYLVVGDYENGLSYASDTLNTFFINESGKIEKTLPVVSGSGELRVKDNIVFADIDFYPYYLTKSGRIIYKPNSTIELNDKYSVTRVKYRPNINYLVYNPEINGILNEKVRQDVNVKLKVMSRVNPSFEEKKSEPLIITPDDVLDFNYYGDFSIKFFKKNLLVLDMTGYYYPFGAAHGMPSRKTPNIDLVTGKFYTLGDLFMGGVYWTGELNKIIENMIKTDPQYSETYQDGFKGITMDQSFYVDENNLYIYFVPYDIAPYAAGFVTFKIPFAEIQGMINKRGDFYKAFN</sequence>
<dbReference type="PANTHER" id="PTHR37841:SF1">
    <property type="entry name" value="DUF3298 DOMAIN-CONTAINING PROTEIN"/>
    <property type="match status" value="1"/>
</dbReference>
<proteinExistence type="predicted"/>
<dbReference type="Proteomes" id="UP000198619">
    <property type="component" value="Unassembled WGS sequence"/>
</dbReference>
<name>A0A1I1AGN4_9CLOT</name>
<dbReference type="InterPro" id="IPR021729">
    <property type="entry name" value="DUF3298"/>
</dbReference>
<gene>
    <name evidence="2" type="ORF">SAMN04488528_103334</name>
</gene>
<reference evidence="2 3" key="1">
    <citation type="submission" date="2016-10" db="EMBL/GenBank/DDBJ databases">
        <authorList>
            <person name="de Groot N.N."/>
        </authorList>
    </citation>
    <scope>NUCLEOTIDE SEQUENCE [LARGE SCALE GENOMIC DNA]</scope>
    <source>
        <strain evidence="2 3">DSM 12271</strain>
    </source>
</reference>
<keyword evidence="3" id="KW-1185">Reference proteome</keyword>
<evidence type="ECO:0000313" key="3">
    <source>
        <dbReference type="Proteomes" id="UP000198619"/>
    </source>
</evidence>
<accession>A0A1I1AGN4</accession>
<dbReference type="STRING" id="84698.SAMN04488528_103334"/>
<dbReference type="RefSeq" id="WP_090042630.1">
    <property type="nucleotide sequence ID" value="NZ_FOKI01000033.1"/>
</dbReference>
<dbReference type="PANTHER" id="PTHR37841">
    <property type="entry name" value="GLR2918 PROTEIN"/>
    <property type="match status" value="1"/>
</dbReference>
<dbReference type="AlphaFoldDB" id="A0A1I1AGN4"/>
<dbReference type="InterPro" id="IPR032774">
    <property type="entry name" value="WG_beta_rep"/>
</dbReference>
<dbReference type="OrthoDB" id="210273at2"/>
<dbReference type="Gene3D" id="3.30.565.40">
    <property type="entry name" value="Fervidobacterium nodosum Rt17-B1 like"/>
    <property type="match status" value="1"/>
</dbReference>
<dbReference type="Pfam" id="PF14903">
    <property type="entry name" value="WG_beta_rep"/>
    <property type="match status" value="6"/>
</dbReference>
<dbReference type="Pfam" id="PF11738">
    <property type="entry name" value="DUF3298"/>
    <property type="match status" value="1"/>
</dbReference>
<dbReference type="Gene3D" id="3.90.640.20">
    <property type="entry name" value="Heat-shock cognate protein, ATPase"/>
    <property type="match status" value="1"/>
</dbReference>
<evidence type="ECO:0000313" key="2">
    <source>
        <dbReference type="EMBL" id="SFB35660.1"/>
    </source>
</evidence>
<dbReference type="InterPro" id="IPR037126">
    <property type="entry name" value="PdaC/RsiV-like_sf"/>
</dbReference>
<organism evidence="2 3">
    <name type="scientific">Clostridium frigidicarnis</name>
    <dbReference type="NCBI Taxonomy" id="84698"/>
    <lineage>
        <taxon>Bacteria</taxon>
        <taxon>Bacillati</taxon>
        <taxon>Bacillota</taxon>
        <taxon>Clostridia</taxon>
        <taxon>Eubacteriales</taxon>
        <taxon>Clostridiaceae</taxon>
        <taxon>Clostridium</taxon>
    </lineage>
</organism>
<evidence type="ECO:0000259" key="1">
    <source>
        <dbReference type="Pfam" id="PF11738"/>
    </source>
</evidence>
<protein>
    <submittedName>
        <fullName evidence="2">WG containing repeat-containing protein</fullName>
    </submittedName>
</protein>
<feature type="domain" description="DUF3298" evidence="1">
    <location>
        <begin position="512"/>
        <end position="585"/>
    </location>
</feature>
<dbReference type="EMBL" id="FOKI01000033">
    <property type="protein sequence ID" value="SFB35660.1"/>
    <property type="molecule type" value="Genomic_DNA"/>
</dbReference>